<name>A0ABW3DVL2_9ACTN</name>
<accession>A0ABW3DVL2</accession>
<protein>
    <recommendedName>
        <fullName evidence="4">Bacterial transcriptional activator domain-containing protein</fullName>
    </recommendedName>
</protein>
<gene>
    <name evidence="2" type="ORF">ACFQ08_25185</name>
</gene>
<keyword evidence="3" id="KW-1185">Reference proteome</keyword>
<dbReference type="Proteomes" id="UP001597024">
    <property type="component" value="Unassembled WGS sequence"/>
</dbReference>
<comment type="caution">
    <text evidence="2">The sequence shown here is derived from an EMBL/GenBank/DDBJ whole genome shotgun (WGS) entry which is preliminary data.</text>
</comment>
<dbReference type="EMBL" id="JBHTHX010001086">
    <property type="protein sequence ID" value="MFD0887848.1"/>
    <property type="molecule type" value="Genomic_DNA"/>
</dbReference>
<feature type="compositionally biased region" description="Basic and acidic residues" evidence="1">
    <location>
        <begin position="236"/>
        <end position="255"/>
    </location>
</feature>
<reference evidence="3" key="1">
    <citation type="journal article" date="2019" name="Int. J. Syst. Evol. Microbiol.">
        <title>The Global Catalogue of Microorganisms (GCM) 10K type strain sequencing project: providing services to taxonomists for standard genome sequencing and annotation.</title>
        <authorList>
            <consortium name="The Broad Institute Genomics Platform"/>
            <consortium name="The Broad Institute Genome Sequencing Center for Infectious Disease"/>
            <person name="Wu L."/>
            <person name="Ma J."/>
        </authorList>
    </citation>
    <scope>NUCLEOTIDE SEQUENCE [LARGE SCALE GENOMIC DNA]</scope>
    <source>
        <strain evidence="3">CCUG 62974</strain>
    </source>
</reference>
<organism evidence="2 3">
    <name type="scientific">Streptosporangium algeriense</name>
    <dbReference type="NCBI Taxonomy" id="1682748"/>
    <lineage>
        <taxon>Bacteria</taxon>
        <taxon>Bacillati</taxon>
        <taxon>Actinomycetota</taxon>
        <taxon>Actinomycetes</taxon>
        <taxon>Streptosporangiales</taxon>
        <taxon>Streptosporangiaceae</taxon>
        <taxon>Streptosporangium</taxon>
    </lineage>
</organism>
<feature type="compositionally biased region" description="Basic and acidic residues" evidence="1">
    <location>
        <begin position="315"/>
        <end position="325"/>
    </location>
</feature>
<evidence type="ECO:0008006" key="4">
    <source>
        <dbReference type="Google" id="ProtNLM"/>
    </source>
</evidence>
<evidence type="ECO:0000313" key="3">
    <source>
        <dbReference type="Proteomes" id="UP001597024"/>
    </source>
</evidence>
<feature type="compositionally biased region" description="Basic and acidic residues" evidence="1">
    <location>
        <begin position="279"/>
        <end position="293"/>
    </location>
</feature>
<feature type="region of interest" description="Disordered" evidence="1">
    <location>
        <begin position="234"/>
        <end position="325"/>
    </location>
</feature>
<evidence type="ECO:0000313" key="2">
    <source>
        <dbReference type="EMBL" id="MFD0887848.1"/>
    </source>
</evidence>
<sequence>LEGPLEGTGRSFAPGAARCLVDDLRLIRVGRVLGEEIVADARKVEPVQLQVVCSALWHSLPDDVRVISLDHVRRFADADRSLGGFSERVIAEVAREHAGGDTAWLRSWLRRTFITELGTREVVYQGETLTAGMPNAVVRALVDRHILREDVRAGTRWCELSHERLIQPILRGGDPGADPGGETVPATPQDYLRAAEISLRDGEFAAAARQAEEALRRCGDDTRLHAEIESFLGNVAHERDDADQHRDQEDLERPAESQVAEGAGAQRQADQGRGQPHPAGDDPVRERQGEADQPHLLGQRSPVLRDGHLGGQDPEVLRQRPHADR</sequence>
<feature type="compositionally biased region" description="Low complexity" evidence="1">
    <location>
        <begin position="260"/>
        <end position="275"/>
    </location>
</feature>
<evidence type="ECO:0000256" key="1">
    <source>
        <dbReference type="SAM" id="MobiDB-lite"/>
    </source>
</evidence>
<proteinExistence type="predicted"/>
<feature type="non-terminal residue" evidence="2">
    <location>
        <position position="1"/>
    </location>
</feature>